<feature type="compositionally biased region" description="Low complexity" evidence="5">
    <location>
        <begin position="88"/>
        <end position="119"/>
    </location>
</feature>
<dbReference type="SUPFAM" id="SSF52799">
    <property type="entry name" value="(Phosphotyrosine protein) phosphatases II"/>
    <property type="match status" value="1"/>
</dbReference>
<dbReference type="GO" id="GO:0005634">
    <property type="term" value="C:nucleus"/>
    <property type="evidence" value="ECO:0007669"/>
    <property type="project" value="TreeGrafter"/>
</dbReference>
<dbReference type="GO" id="GO:0008330">
    <property type="term" value="F:protein tyrosine/threonine phosphatase activity"/>
    <property type="evidence" value="ECO:0007669"/>
    <property type="project" value="TreeGrafter"/>
</dbReference>
<evidence type="ECO:0000256" key="1">
    <source>
        <dbReference type="ARBA" id="ARBA00008601"/>
    </source>
</evidence>
<feature type="region of interest" description="Disordered" evidence="5">
    <location>
        <begin position="379"/>
        <end position="446"/>
    </location>
</feature>
<dbReference type="InterPro" id="IPR000387">
    <property type="entry name" value="Tyr_Pase_dom"/>
</dbReference>
<name>A0A177A8L0_9PEZI</name>
<feature type="compositionally biased region" description="Basic and acidic residues" evidence="5">
    <location>
        <begin position="969"/>
        <end position="982"/>
    </location>
</feature>
<feature type="compositionally biased region" description="Polar residues" evidence="5">
    <location>
        <begin position="411"/>
        <end position="423"/>
    </location>
</feature>
<feature type="region of interest" description="Disordered" evidence="5">
    <location>
        <begin position="27"/>
        <end position="119"/>
    </location>
</feature>
<dbReference type="RefSeq" id="XP_024323346.1">
    <property type="nucleotide sequence ID" value="XM_024469071.1"/>
</dbReference>
<dbReference type="VEuPathDB" id="FungiDB:GMDG_08506"/>
<dbReference type="PANTHER" id="PTHR10159:SF519">
    <property type="entry name" value="DUAL SPECIFICITY PROTEIN PHOSPHATASE MPK3"/>
    <property type="match status" value="1"/>
</dbReference>
<feature type="compositionally biased region" description="Low complexity" evidence="5">
    <location>
        <begin position="44"/>
        <end position="54"/>
    </location>
</feature>
<comment type="similarity">
    <text evidence="1">Belongs to the protein-tyrosine phosphatase family. Non-receptor class dual specificity subfamily.</text>
</comment>
<evidence type="ECO:0000256" key="2">
    <source>
        <dbReference type="ARBA" id="ARBA00013064"/>
    </source>
</evidence>
<dbReference type="GO" id="GO:0033550">
    <property type="term" value="F:MAP kinase tyrosine phosphatase activity"/>
    <property type="evidence" value="ECO:0007669"/>
    <property type="project" value="TreeGrafter"/>
</dbReference>
<dbReference type="Gene3D" id="3.90.190.10">
    <property type="entry name" value="Protein tyrosine phosphatase superfamily"/>
    <property type="match status" value="1"/>
</dbReference>
<dbReference type="AlphaFoldDB" id="A0A177A8L0"/>
<dbReference type="InterPro" id="IPR016130">
    <property type="entry name" value="Tyr_Pase_AS"/>
</dbReference>
<feature type="region of interest" description="Disordered" evidence="5">
    <location>
        <begin position="714"/>
        <end position="754"/>
    </location>
</feature>
<dbReference type="PANTHER" id="PTHR10159">
    <property type="entry name" value="DUAL SPECIFICITY PROTEIN PHOSPHATASE"/>
    <property type="match status" value="1"/>
</dbReference>
<keyword evidence="4" id="KW-0904">Protein phosphatase</keyword>
<reference evidence="8" key="1">
    <citation type="submission" date="2016-03" db="EMBL/GenBank/DDBJ databases">
        <title>Updated assembly of Pseudogymnoascus destructans, the fungus causing white-nose syndrome of bats.</title>
        <authorList>
            <person name="Palmer J.M."/>
            <person name="Drees K.P."/>
            <person name="Foster J.T."/>
            <person name="Lindner D.L."/>
        </authorList>
    </citation>
    <scope>NUCLEOTIDE SEQUENCE [LARGE SCALE GENOMIC DNA]</scope>
    <source>
        <strain evidence="8">20631-21</strain>
    </source>
</reference>
<dbReference type="PROSITE" id="PS50056">
    <property type="entry name" value="TYR_PHOSPHATASE_2"/>
    <property type="match status" value="1"/>
</dbReference>
<feature type="region of interest" description="Disordered" evidence="5">
    <location>
        <begin position="565"/>
        <end position="640"/>
    </location>
</feature>
<organism evidence="8">
    <name type="scientific">Pseudogymnoascus destructans</name>
    <dbReference type="NCBI Taxonomy" id="655981"/>
    <lineage>
        <taxon>Eukaryota</taxon>
        <taxon>Fungi</taxon>
        <taxon>Dikarya</taxon>
        <taxon>Ascomycota</taxon>
        <taxon>Pezizomycotina</taxon>
        <taxon>Leotiomycetes</taxon>
        <taxon>Thelebolales</taxon>
        <taxon>Thelebolaceae</taxon>
        <taxon>Pseudogymnoascus</taxon>
    </lineage>
</organism>
<feature type="region of interest" description="Disordered" evidence="5">
    <location>
        <begin position="140"/>
        <end position="168"/>
    </location>
</feature>
<sequence length="997" mass="105383">MPVAAGPQAYHTQLPSFMTVYSCNAPNMDSTAFVDSPQQQSEIAAAIGDAAAHASSPLSPREDDSATASPAPEPELQHKHRDSTSTQASGSTDSSPTTTISTADSSALTDPSPSSSPESPVIILPLSSFSSKGFGIHSLDDLTMSDNPIIRDSLDRPMTSPSPRKPRNAKGLALKLGLLDPLVQVSAPASPAAFVKPPLPKPRKKPSNLSLQTSSNFAGNALPLLSLEPPPTPAGLRVTTLHHAASTSDMGMFSPDLRSSMAGPQGGMRLPGFERSQISGLSNAFRKPTPILQSRATGRQHKLEEISPIRTQLATRSGGDIGGDTFDCAANEDVKSPGYPDGPIAIYEPYVFLYLEPSAEEAAEFDVVMNVASEVKNPFKAKQASEEPKSQVAEPSKSFDAMDIDRDSPPMTGSSMATFTTAFEVQPLDASTPTGTSPTTPKPLSKEPEYIHIPWEHNTDISKDLLALCETIDDRVTQGKKVLIHCQQGASRSASLIIAYGMYRNPSLTVDAAYNAAQAKSKYVSPNINLMYALQDFRKTLQARQNSKMGRSPNKHRMALSVDEIDFNTGGSGSNNESPRTAPLPSDPSCHNSQTIGTPPHVRGNSTPDLRALSPGPSSAPSFTWPEGDPKSMLPAAGPLSDSAARPRVFGFGDHSGGLAPPTLARAPPPAAVAKAAPPPLPQVTVEEPLAKQTQQQHLTPDLPAPIFPKRYSSIPQPPTLDTPTNSQPASPPAPTLRGGFATHRDEHTAKRKPAPSLAFKPAHPLRAAPSLPNFGRVTQPTYPSPAIPSPTLWSPRLPEAPVVEAALWSPRLPAASFQLPFLPAAAPLPSFFQHQPQQTQPFSLAAQQRPKIAISTTITAVPPPFSHTLLTLPTITLPTIQTAETDTSPPALMSPTVGDFGIQPFAEVYEADTGMERLQREPGFRKKKSAVFVRGVGAGEGVPPLPGVRVVNVGEFGSLGGMLGGGGERVEGGKGEERAVVDPRSPGVGSWGEGVV</sequence>
<dbReference type="InterPro" id="IPR029021">
    <property type="entry name" value="Prot-tyrosine_phosphatase-like"/>
</dbReference>
<evidence type="ECO:0000313" key="8">
    <source>
        <dbReference type="EMBL" id="OAF58060.1"/>
    </source>
</evidence>
<dbReference type="GO" id="GO:0017017">
    <property type="term" value="F:MAP kinase tyrosine/serine/threonine phosphatase activity"/>
    <property type="evidence" value="ECO:0007669"/>
    <property type="project" value="TreeGrafter"/>
</dbReference>
<dbReference type="GO" id="GO:0043409">
    <property type="term" value="P:negative regulation of MAPK cascade"/>
    <property type="evidence" value="ECO:0007669"/>
    <property type="project" value="TreeGrafter"/>
</dbReference>
<dbReference type="EC" id="3.1.3.48" evidence="2"/>
<evidence type="ECO:0000259" key="6">
    <source>
        <dbReference type="PROSITE" id="PS50054"/>
    </source>
</evidence>
<dbReference type="PROSITE" id="PS00383">
    <property type="entry name" value="TYR_PHOSPHATASE_1"/>
    <property type="match status" value="1"/>
</dbReference>
<dbReference type="GO" id="GO:0005829">
    <property type="term" value="C:cytosol"/>
    <property type="evidence" value="ECO:0007669"/>
    <property type="project" value="TreeGrafter"/>
</dbReference>
<dbReference type="eggNOG" id="KOG1716">
    <property type="taxonomic scope" value="Eukaryota"/>
</dbReference>
<feature type="domain" description="Tyrosine specific protein phosphatases" evidence="7">
    <location>
        <begin position="463"/>
        <end position="520"/>
    </location>
</feature>
<feature type="compositionally biased region" description="Low complexity" evidence="5">
    <location>
        <begin position="431"/>
        <end position="443"/>
    </location>
</feature>
<dbReference type="GeneID" id="36288515"/>
<evidence type="ECO:0000259" key="7">
    <source>
        <dbReference type="PROSITE" id="PS50056"/>
    </source>
</evidence>
<proteinExistence type="inferred from homology"/>
<feature type="region of interest" description="Disordered" evidence="5">
    <location>
        <begin position="192"/>
        <end position="214"/>
    </location>
</feature>
<dbReference type="InterPro" id="IPR020422">
    <property type="entry name" value="TYR_PHOSPHATASE_DUAL_dom"/>
</dbReference>
<feature type="domain" description="Tyrosine-protein phosphatase" evidence="6">
    <location>
        <begin position="342"/>
        <end position="543"/>
    </location>
</feature>
<evidence type="ECO:0000256" key="5">
    <source>
        <dbReference type="SAM" id="MobiDB-lite"/>
    </source>
</evidence>
<protein>
    <recommendedName>
        <fullName evidence="2">protein-tyrosine-phosphatase</fullName>
        <ecNumber evidence="2">3.1.3.48</ecNumber>
    </recommendedName>
</protein>
<evidence type="ECO:0000256" key="4">
    <source>
        <dbReference type="ARBA" id="ARBA00022912"/>
    </source>
</evidence>
<dbReference type="Proteomes" id="UP000077154">
    <property type="component" value="Unassembled WGS sequence"/>
</dbReference>
<keyword evidence="3" id="KW-0378">Hydrolase</keyword>
<evidence type="ECO:0000256" key="3">
    <source>
        <dbReference type="ARBA" id="ARBA00022801"/>
    </source>
</evidence>
<dbReference type="OrthoDB" id="426001at2759"/>
<dbReference type="InterPro" id="IPR000340">
    <property type="entry name" value="Dual-sp_phosphatase_cat-dom"/>
</dbReference>
<dbReference type="PROSITE" id="PS50054">
    <property type="entry name" value="TYR_PHOSPHATASE_DUAL"/>
    <property type="match status" value="1"/>
</dbReference>
<accession>A0A177A8L0</accession>
<dbReference type="EMBL" id="KV441398">
    <property type="protein sequence ID" value="OAF58060.1"/>
    <property type="molecule type" value="Genomic_DNA"/>
</dbReference>
<dbReference type="SMART" id="SM00195">
    <property type="entry name" value="DSPc"/>
    <property type="match status" value="1"/>
</dbReference>
<dbReference type="Pfam" id="PF00782">
    <property type="entry name" value="DSPc"/>
    <property type="match status" value="1"/>
</dbReference>
<dbReference type="CDD" id="cd14521">
    <property type="entry name" value="DSP_fungal_SDP1-like"/>
    <property type="match status" value="1"/>
</dbReference>
<gene>
    <name evidence="8" type="ORF">VC83_05449</name>
</gene>
<feature type="region of interest" description="Disordered" evidence="5">
    <location>
        <begin position="965"/>
        <end position="997"/>
    </location>
</feature>